<dbReference type="EMBL" id="CP048209">
    <property type="protein sequence ID" value="QHT62699.1"/>
    <property type="molecule type" value="Genomic_DNA"/>
</dbReference>
<proteinExistence type="predicted"/>
<dbReference type="InterPro" id="IPR025668">
    <property type="entry name" value="Tnp_DDE_dom"/>
</dbReference>
<gene>
    <name evidence="2" type="ORF">GXP70_23775</name>
</gene>
<dbReference type="Proteomes" id="UP000476064">
    <property type="component" value="Chromosome"/>
</dbReference>
<sequence length="121" mass="14011">MLSGGNNESCVRSPAQTCRFQPNNGFCARSVAHEDDLAATGNVEEPIRPQQQELPYRTTAREGYRHYASDLQQCASCPMLDKCKRSRNKRKIVTRHIWEDSKEQVRLNRLSKSGKRLYRKR</sequence>
<reference evidence="2 3" key="1">
    <citation type="submission" date="2020-01" db="EMBL/GenBank/DDBJ databases">
        <title>Paenibacillus sp. nov., isolated from tomato rhizosphere.</title>
        <authorList>
            <person name="Weon H.-Y."/>
            <person name="Lee S.A."/>
        </authorList>
    </citation>
    <scope>NUCLEOTIDE SEQUENCE [LARGE SCALE GENOMIC DNA]</scope>
    <source>
        <strain evidence="2 3">12200R-189</strain>
    </source>
</reference>
<protein>
    <recommendedName>
        <fullName evidence="1">Transposase DDE domain-containing protein</fullName>
    </recommendedName>
</protein>
<accession>A0A6C0G571</accession>
<evidence type="ECO:0000313" key="2">
    <source>
        <dbReference type="EMBL" id="QHT62699.1"/>
    </source>
</evidence>
<evidence type="ECO:0000313" key="3">
    <source>
        <dbReference type="Proteomes" id="UP000476064"/>
    </source>
</evidence>
<feature type="domain" description="Transposase DDE" evidence="1">
    <location>
        <begin position="49"/>
        <end position="121"/>
    </location>
</feature>
<dbReference type="AlphaFoldDB" id="A0A6C0G571"/>
<name>A0A6C0G571_9BACL</name>
<keyword evidence="3" id="KW-1185">Reference proteome</keyword>
<organism evidence="2 3">
    <name type="scientific">Paenibacillus lycopersici</name>
    <dbReference type="NCBI Taxonomy" id="2704462"/>
    <lineage>
        <taxon>Bacteria</taxon>
        <taxon>Bacillati</taxon>
        <taxon>Bacillota</taxon>
        <taxon>Bacilli</taxon>
        <taxon>Bacillales</taxon>
        <taxon>Paenibacillaceae</taxon>
        <taxon>Paenibacillus</taxon>
    </lineage>
</organism>
<dbReference type="Pfam" id="PF13751">
    <property type="entry name" value="DDE_Tnp_1_6"/>
    <property type="match status" value="1"/>
</dbReference>
<evidence type="ECO:0000259" key="1">
    <source>
        <dbReference type="Pfam" id="PF13751"/>
    </source>
</evidence>
<dbReference type="KEGG" id="plyc:GXP70_23775"/>